<feature type="transmembrane region" description="Helical" evidence="10">
    <location>
        <begin position="105"/>
        <end position="124"/>
    </location>
</feature>
<feature type="domain" description="Cation/H+ exchanger transmembrane" evidence="11">
    <location>
        <begin position="8"/>
        <end position="392"/>
    </location>
</feature>
<dbReference type="Proteomes" id="UP000030147">
    <property type="component" value="Unassembled WGS sequence"/>
</dbReference>
<dbReference type="GO" id="GO:0005886">
    <property type="term" value="C:plasma membrane"/>
    <property type="evidence" value="ECO:0007669"/>
    <property type="project" value="UniProtKB-SubCell"/>
</dbReference>
<evidence type="ECO:0000256" key="10">
    <source>
        <dbReference type="SAM" id="Phobius"/>
    </source>
</evidence>
<feature type="transmembrane region" description="Helical" evidence="10">
    <location>
        <begin position="273"/>
        <end position="295"/>
    </location>
</feature>
<organism evidence="12 13">
    <name type="scientific">Pontibacillus yanchengensis Y32</name>
    <dbReference type="NCBI Taxonomy" id="1385514"/>
    <lineage>
        <taxon>Bacteria</taxon>
        <taxon>Bacillati</taxon>
        <taxon>Bacillota</taxon>
        <taxon>Bacilli</taxon>
        <taxon>Bacillales</taxon>
        <taxon>Bacillaceae</taxon>
        <taxon>Pontibacillus</taxon>
    </lineage>
</organism>
<feature type="transmembrane region" description="Helical" evidence="10">
    <location>
        <begin position="336"/>
        <end position="356"/>
    </location>
</feature>
<dbReference type="InterPro" id="IPR006153">
    <property type="entry name" value="Cation/H_exchanger_TM"/>
</dbReference>
<dbReference type="Pfam" id="PF00999">
    <property type="entry name" value="Na_H_Exchanger"/>
    <property type="match status" value="1"/>
</dbReference>
<name>A0A0A2T8S6_9BACI</name>
<evidence type="ECO:0000256" key="5">
    <source>
        <dbReference type="ARBA" id="ARBA00022989"/>
    </source>
</evidence>
<feature type="transmembrane region" description="Helical" evidence="10">
    <location>
        <begin position="368"/>
        <end position="389"/>
    </location>
</feature>
<evidence type="ECO:0000256" key="7">
    <source>
        <dbReference type="ARBA" id="ARBA00023065"/>
    </source>
</evidence>
<dbReference type="AlphaFoldDB" id="A0A0A2T8S6"/>
<evidence type="ECO:0000256" key="2">
    <source>
        <dbReference type="ARBA" id="ARBA00022448"/>
    </source>
</evidence>
<feature type="transmembrane region" description="Helical" evidence="10">
    <location>
        <begin position="154"/>
        <end position="172"/>
    </location>
</feature>
<evidence type="ECO:0000256" key="8">
    <source>
        <dbReference type="ARBA" id="ARBA00023136"/>
    </source>
</evidence>
<gene>
    <name evidence="12" type="ORF">N782_14925</name>
</gene>
<dbReference type="STRING" id="1385514.N782_14925"/>
<evidence type="ECO:0000256" key="9">
    <source>
        <dbReference type="ARBA" id="ARBA00023201"/>
    </source>
</evidence>
<keyword evidence="5 10" id="KW-1133">Transmembrane helix</keyword>
<dbReference type="GO" id="GO:0015386">
    <property type="term" value="F:potassium:proton antiporter activity"/>
    <property type="evidence" value="ECO:0007669"/>
    <property type="project" value="TreeGrafter"/>
</dbReference>
<keyword evidence="4 10" id="KW-0812">Transmembrane</keyword>
<feature type="transmembrane region" description="Helical" evidence="10">
    <location>
        <begin position="79"/>
        <end position="98"/>
    </location>
</feature>
<dbReference type="Gene3D" id="6.10.140.1330">
    <property type="match status" value="1"/>
</dbReference>
<keyword evidence="13" id="KW-1185">Reference proteome</keyword>
<dbReference type="InterPro" id="IPR018422">
    <property type="entry name" value="Cation/H_exchanger_CPA1"/>
</dbReference>
<keyword evidence="3" id="KW-1003">Cell membrane</keyword>
<feature type="transmembrane region" description="Helical" evidence="10">
    <location>
        <begin position="28"/>
        <end position="45"/>
    </location>
</feature>
<evidence type="ECO:0000259" key="11">
    <source>
        <dbReference type="Pfam" id="PF00999"/>
    </source>
</evidence>
<evidence type="ECO:0000256" key="1">
    <source>
        <dbReference type="ARBA" id="ARBA00004651"/>
    </source>
</evidence>
<proteinExistence type="predicted"/>
<comment type="subcellular location">
    <subcellularLocation>
        <location evidence="1">Cell membrane</location>
        <topology evidence="1">Multi-pass membrane protein</topology>
    </subcellularLocation>
</comment>
<evidence type="ECO:0000313" key="12">
    <source>
        <dbReference type="EMBL" id="KGP71924.1"/>
    </source>
</evidence>
<dbReference type="OrthoDB" id="9809206at2"/>
<dbReference type="GO" id="GO:0015385">
    <property type="term" value="F:sodium:proton antiporter activity"/>
    <property type="evidence" value="ECO:0007669"/>
    <property type="project" value="InterPro"/>
</dbReference>
<evidence type="ECO:0000256" key="3">
    <source>
        <dbReference type="ARBA" id="ARBA00022475"/>
    </source>
</evidence>
<dbReference type="GO" id="GO:0098719">
    <property type="term" value="P:sodium ion import across plasma membrane"/>
    <property type="evidence" value="ECO:0007669"/>
    <property type="project" value="TreeGrafter"/>
</dbReference>
<evidence type="ECO:0000313" key="13">
    <source>
        <dbReference type="Proteomes" id="UP000030147"/>
    </source>
</evidence>
<feature type="transmembrane region" description="Helical" evidence="10">
    <location>
        <begin position="224"/>
        <end position="252"/>
    </location>
</feature>
<protein>
    <submittedName>
        <fullName evidence="12">Sodium:proton antiporter</fullName>
    </submittedName>
</protein>
<dbReference type="RefSeq" id="WP_036821553.1">
    <property type="nucleotide sequence ID" value="NZ_AVBF01000043.1"/>
</dbReference>
<evidence type="ECO:0000256" key="4">
    <source>
        <dbReference type="ARBA" id="ARBA00022692"/>
    </source>
</evidence>
<keyword evidence="7" id="KW-0406">Ion transport</keyword>
<dbReference type="EMBL" id="AVBF01000043">
    <property type="protein sequence ID" value="KGP71924.1"/>
    <property type="molecule type" value="Genomic_DNA"/>
</dbReference>
<dbReference type="PANTHER" id="PTHR10110">
    <property type="entry name" value="SODIUM/HYDROGEN EXCHANGER"/>
    <property type="match status" value="1"/>
</dbReference>
<dbReference type="eggNOG" id="COG0025">
    <property type="taxonomic scope" value="Bacteria"/>
</dbReference>
<dbReference type="GO" id="GO:0051453">
    <property type="term" value="P:regulation of intracellular pH"/>
    <property type="evidence" value="ECO:0007669"/>
    <property type="project" value="TreeGrafter"/>
</dbReference>
<dbReference type="PANTHER" id="PTHR10110:SF86">
    <property type="entry name" value="SODIUM_HYDROGEN EXCHANGER 7"/>
    <property type="match status" value="1"/>
</dbReference>
<sequence length="398" mass="43572">MTPLQIILLLLVGYIVFTIDKKQENFPVPVVLLVAGILLSFIPFFQSIKVNKTIIYDLFLPALLFVSAYRYSPNALREHGGIIATLSTIGLVMTAILFGFMIHVVGGVFVSISLIGSLVIASILTPTDPVSVVSILKKSADNPKVADVVEGESMINDGTSIVLFTVLAGMFINQESFSIISFLSEFLLVSIGGAILGLFCGWAVSQAVHITHHKEYQVMLSIILAYGIFHIAEHIGVSGVLATVASGIMLSWEFEHTNQEDHYREALDGFWNVVEPTILALVFLLIGIEATSYLTIGDWEIALLLFVSSLVIRFVIIAGIIQFFPSWRKEIDWREITLISWSGIKGTMSVALLLSLQAQVSSNDEVNLLISISFAVVVLSLVVQSLGIYPLSKVLRKN</sequence>
<feature type="transmembrane region" description="Helical" evidence="10">
    <location>
        <begin position="301"/>
        <end position="324"/>
    </location>
</feature>
<keyword evidence="8 10" id="KW-0472">Membrane</keyword>
<reference evidence="12 13" key="1">
    <citation type="journal article" date="2015" name="Stand. Genomic Sci.">
        <title>High quality draft genome sequence of the moderately halophilic bacterium Pontibacillus yanchengensis Y32(T) and comparison among Pontibacillus genomes.</title>
        <authorList>
            <person name="Huang J."/>
            <person name="Qiao Z.X."/>
            <person name="Tang J.W."/>
            <person name="Wang G."/>
        </authorList>
    </citation>
    <scope>NUCLEOTIDE SEQUENCE [LARGE SCALE GENOMIC DNA]</scope>
    <source>
        <strain evidence="12 13">Y32</strain>
    </source>
</reference>
<accession>A0A0A2T8S6</accession>
<feature type="transmembrane region" description="Helical" evidence="10">
    <location>
        <begin position="179"/>
        <end position="204"/>
    </location>
</feature>
<keyword evidence="2" id="KW-0813">Transport</keyword>
<keyword evidence="6" id="KW-0915">Sodium</keyword>
<comment type="caution">
    <text evidence="12">The sequence shown here is derived from an EMBL/GenBank/DDBJ whole genome shotgun (WGS) entry which is preliminary data.</text>
</comment>
<evidence type="ECO:0000256" key="6">
    <source>
        <dbReference type="ARBA" id="ARBA00023053"/>
    </source>
</evidence>
<keyword evidence="9" id="KW-0739">Sodium transport</keyword>